<dbReference type="InterPro" id="IPR036157">
    <property type="entry name" value="dUTPase-like_sf"/>
</dbReference>
<proteinExistence type="predicted"/>
<name>A0ABW6T6P2_9ACTN</name>
<dbReference type="PANTHER" id="PTHR42680:SF3">
    <property type="entry name" value="DCTP DEAMINASE"/>
    <property type="match status" value="1"/>
</dbReference>
<accession>A0ABW6T6P2</accession>
<reference evidence="2 3" key="1">
    <citation type="submission" date="2024-10" db="EMBL/GenBank/DDBJ databases">
        <title>The Natural Products Discovery Center: Release of the First 8490 Sequenced Strains for Exploring Actinobacteria Biosynthetic Diversity.</title>
        <authorList>
            <person name="Kalkreuter E."/>
            <person name="Kautsar S.A."/>
            <person name="Yang D."/>
            <person name="Bader C.D."/>
            <person name="Teijaro C.N."/>
            <person name="Fluegel L."/>
            <person name="Davis C.M."/>
            <person name="Simpson J.R."/>
            <person name="Lauterbach L."/>
            <person name="Steele A.D."/>
            <person name="Gui C."/>
            <person name="Meng S."/>
            <person name="Li G."/>
            <person name="Viehrig K."/>
            <person name="Ye F."/>
            <person name="Su P."/>
            <person name="Kiefer A.F."/>
            <person name="Nichols A."/>
            <person name="Cepeda A.J."/>
            <person name="Yan W."/>
            <person name="Fan B."/>
            <person name="Jiang Y."/>
            <person name="Adhikari A."/>
            <person name="Zheng C.-J."/>
            <person name="Schuster L."/>
            <person name="Cowan T.M."/>
            <person name="Smanski M.J."/>
            <person name="Chevrette M.G."/>
            <person name="De Carvalho L.P.S."/>
            <person name="Shen B."/>
        </authorList>
    </citation>
    <scope>NUCLEOTIDE SEQUENCE [LARGE SCALE GENOMIC DNA]</scope>
    <source>
        <strain evidence="2 3">NPDC002173</strain>
    </source>
</reference>
<evidence type="ECO:0000313" key="2">
    <source>
        <dbReference type="EMBL" id="MFF3671608.1"/>
    </source>
</evidence>
<dbReference type="Gene3D" id="2.70.40.10">
    <property type="match status" value="1"/>
</dbReference>
<sequence>MILTGLEIFRQHKAGRITLDPFSPEQVNPNSYNYRLGPTLRTHRGPVIDALGEHQIQEAAIPDEGIILQPGWVYLGTTVERIGSDHYVPSLIGRSSLGRLGVYLQVSADLGNLGAVHRWTLEIVVCQPIRLYAGMIVGQVSFWVPTGERRPYDGHFGQFSEAVTPYPDLLTTGLRPAHQGAHR</sequence>
<dbReference type="RefSeq" id="WP_387417776.1">
    <property type="nucleotide sequence ID" value="NZ_JBIASD010000050.1"/>
</dbReference>
<dbReference type="SUPFAM" id="SSF51283">
    <property type="entry name" value="dUTPase-like"/>
    <property type="match status" value="1"/>
</dbReference>
<keyword evidence="3" id="KW-1185">Reference proteome</keyword>
<evidence type="ECO:0008006" key="4">
    <source>
        <dbReference type="Google" id="ProtNLM"/>
    </source>
</evidence>
<evidence type="ECO:0000256" key="1">
    <source>
        <dbReference type="ARBA" id="ARBA00023080"/>
    </source>
</evidence>
<dbReference type="InterPro" id="IPR011962">
    <property type="entry name" value="dCTP_deaminase"/>
</dbReference>
<dbReference type="Pfam" id="PF22769">
    <property type="entry name" value="DCD"/>
    <property type="match status" value="1"/>
</dbReference>
<evidence type="ECO:0000313" key="3">
    <source>
        <dbReference type="Proteomes" id="UP001602013"/>
    </source>
</evidence>
<protein>
    <recommendedName>
        <fullName evidence="4">dCTP deaminase</fullName>
    </recommendedName>
</protein>
<gene>
    <name evidence="2" type="ORF">ACFYXI_39095</name>
</gene>
<dbReference type="Proteomes" id="UP001602013">
    <property type="component" value="Unassembled WGS sequence"/>
</dbReference>
<organism evidence="2 3">
    <name type="scientific">Microtetraspora malaysiensis</name>
    <dbReference type="NCBI Taxonomy" id="161358"/>
    <lineage>
        <taxon>Bacteria</taxon>
        <taxon>Bacillati</taxon>
        <taxon>Actinomycetota</taxon>
        <taxon>Actinomycetes</taxon>
        <taxon>Streptosporangiales</taxon>
        <taxon>Streptosporangiaceae</taxon>
        <taxon>Microtetraspora</taxon>
    </lineage>
</organism>
<keyword evidence="1" id="KW-0546">Nucleotide metabolism</keyword>
<comment type="caution">
    <text evidence="2">The sequence shown here is derived from an EMBL/GenBank/DDBJ whole genome shotgun (WGS) entry which is preliminary data.</text>
</comment>
<dbReference type="PANTHER" id="PTHR42680">
    <property type="entry name" value="DCTP DEAMINASE"/>
    <property type="match status" value="1"/>
</dbReference>
<dbReference type="EMBL" id="JBIASD010000050">
    <property type="protein sequence ID" value="MFF3671608.1"/>
    <property type="molecule type" value="Genomic_DNA"/>
</dbReference>